<feature type="transmembrane region" description="Helical" evidence="8">
    <location>
        <begin position="658"/>
        <end position="688"/>
    </location>
</feature>
<keyword evidence="11" id="KW-1185">Reference proteome</keyword>
<dbReference type="Pfam" id="PF01061">
    <property type="entry name" value="ABC2_membrane"/>
    <property type="match status" value="1"/>
</dbReference>
<evidence type="ECO:0000256" key="5">
    <source>
        <dbReference type="ARBA" id="ARBA00022840"/>
    </source>
</evidence>
<feature type="transmembrane region" description="Helical" evidence="8">
    <location>
        <begin position="615"/>
        <end position="638"/>
    </location>
</feature>
<evidence type="ECO:0000256" key="8">
    <source>
        <dbReference type="SAM" id="Phobius"/>
    </source>
</evidence>
<accession>A0A0S6VYH4</accession>
<organism evidence="10">
    <name type="scientific">Candidatus Moduliflexus flocculans</name>
    <dbReference type="NCBI Taxonomy" id="1499966"/>
    <lineage>
        <taxon>Bacteria</taxon>
        <taxon>Candidatus Moduliflexota</taxon>
        <taxon>Candidatus Moduliflexia</taxon>
        <taxon>Candidatus Moduliflexales</taxon>
        <taxon>Candidatus Moduliflexaceae</taxon>
    </lineage>
</organism>
<dbReference type="InterPro" id="IPR027417">
    <property type="entry name" value="P-loop_NTPase"/>
</dbReference>
<keyword evidence="3 8" id="KW-0812">Transmembrane</keyword>
<dbReference type="PROSITE" id="PS50893">
    <property type="entry name" value="ABC_TRANSPORTER_2"/>
    <property type="match status" value="1"/>
</dbReference>
<dbReference type="InterPro" id="IPR013525">
    <property type="entry name" value="ABC2_TM"/>
</dbReference>
<feature type="transmembrane region" description="Helical" evidence="8">
    <location>
        <begin position="543"/>
        <end position="561"/>
    </location>
</feature>
<dbReference type="PANTHER" id="PTHR48041:SF139">
    <property type="entry name" value="PROTEIN SCARLET"/>
    <property type="match status" value="1"/>
</dbReference>
<dbReference type="STRING" id="1499966.U14_01621"/>
<dbReference type="GO" id="GO:0140359">
    <property type="term" value="F:ABC-type transporter activity"/>
    <property type="evidence" value="ECO:0007669"/>
    <property type="project" value="InterPro"/>
</dbReference>
<keyword evidence="7 8" id="KW-0472">Membrane</keyword>
<name>A0A0S6VYH4_9BACT</name>
<dbReference type="InterPro" id="IPR043926">
    <property type="entry name" value="ABCG_dom"/>
</dbReference>
<dbReference type="InterPro" id="IPR003593">
    <property type="entry name" value="AAA+_ATPase"/>
</dbReference>
<dbReference type="Gene3D" id="3.40.50.300">
    <property type="entry name" value="P-loop containing nucleotide triphosphate hydrolases"/>
    <property type="match status" value="1"/>
</dbReference>
<evidence type="ECO:0000256" key="7">
    <source>
        <dbReference type="ARBA" id="ARBA00023136"/>
    </source>
</evidence>
<keyword evidence="6 8" id="KW-1133">Transmembrane helix</keyword>
<feature type="transmembrane region" description="Helical" evidence="8">
    <location>
        <begin position="709"/>
        <end position="735"/>
    </location>
</feature>
<dbReference type="Pfam" id="PF19055">
    <property type="entry name" value="ABC2_membrane_7"/>
    <property type="match status" value="1"/>
</dbReference>
<keyword evidence="5" id="KW-0067">ATP-binding</keyword>
<gene>
    <name evidence="10" type="ORF">U14_01621</name>
</gene>
<protein>
    <submittedName>
        <fullName evidence="10">ABC transporter related protein</fullName>
    </submittedName>
</protein>
<evidence type="ECO:0000256" key="4">
    <source>
        <dbReference type="ARBA" id="ARBA00022741"/>
    </source>
</evidence>
<dbReference type="GO" id="GO:0005524">
    <property type="term" value="F:ATP binding"/>
    <property type="evidence" value="ECO:0007669"/>
    <property type="project" value="UniProtKB-KW"/>
</dbReference>
<evidence type="ECO:0000259" key="9">
    <source>
        <dbReference type="PROSITE" id="PS50893"/>
    </source>
</evidence>
<dbReference type="InterPro" id="IPR003439">
    <property type="entry name" value="ABC_transporter-like_ATP-bd"/>
</dbReference>
<evidence type="ECO:0000256" key="2">
    <source>
        <dbReference type="ARBA" id="ARBA00022448"/>
    </source>
</evidence>
<dbReference type="HOGENOM" id="CLU_297133_0_0_0"/>
<sequence length="1014" mass="115375">MAQTFLSVCGRQKCPFRQLNPNANWYNNIFRDIARGYRFSDMAQKSLIHIGKQEVEKIALGGGRILYHLSDRFFINDLDPQASHGVRWRELAPGEEIEASGKRETIPRQLFFGEDRITLTGSDLFSSKTSWTPFRRKYSVFCNHISFRAEAGTLTALMGPSGAGKTVLLNLLSGYVYSHQNRSKIFITDKFGLPKFDVQRDRRLLGQTIGYVPQDDTLIPQLTVRQSLDYAFQLRYPDIDRDLKEFLIRDTCQKSGFEPGEIADLLDKRIGSPEAKTLSGGQRKRVNIAHELIRNPLLLFLDEPTSGLSSSDANTVIKSLKALCQRTQITIILTIHQPSVEAFEQFDKLFVLNKGGNIAYFGEAQHAVGYFEAQTGQQRSQHENPADFIIETLEAWRKDKERQQVGSPAEKTAQACQAIASIYRKNPHYFELTERFRRDLQQAGVPTEILRECEQQETQCFFWPEGFWTYLHQRLNQAGTSDIAETVQKVIANRPANDTPHQGQTTERQPQRSSVSWLRQIGVVLRRNLAIARADTNNSIFQLVQPMIIGVLMLLAFAWYTRDFYGEDILSRMGYEFTPRWGRETITPSEDLPEAKLKAFRQPNFLSESSANRRAAVFFLLIASSIWFGVINACREIVDERAVLKREVKSTLRTSSYLLAKVAFLGWVCLKQVALLMLIVMLPNWLFGLNIAPNALKRLLVASELVTQIAWLSLFGILWLTAICASWIGLAISAFSPTQRVALTAVPLVIIPQLLLGGLIRPMKNIDLANSFMLTPGVMTKLSQQNIPDTLLTALNIPEIQNQRFLTDNDFLYAVEMASGDQPAPEIKDLLLAAASQRKPALIIFLSTFIHDLVLEKWAFQATLLYDSAGASKVLRKIVDIAQYNKEKHQYLLFETREIVELFFDPPLKQFAMSEDEYRRFLQAFPQANAVLQKVTEVKQGEIVLKLGELSARNRQKLPLEAWNWLNEQRDAIEQRERARQIAQILILMACLHALLLLIPAYTYLTLQARFASR</sequence>
<evidence type="ECO:0000313" key="11">
    <source>
        <dbReference type="Proteomes" id="UP000030700"/>
    </source>
</evidence>
<dbReference type="PANTHER" id="PTHR48041">
    <property type="entry name" value="ABC TRANSPORTER G FAMILY MEMBER 28"/>
    <property type="match status" value="1"/>
</dbReference>
<dbReference type="SUPFAM" id="SSF52540">
    <property type="entry name" value="P-loop containing nucleoside triphosphate hydrolases"/>
    <property type="match status" value="1"/>
</dbReference>
<dbReference type="GO" id="GO:0016020">
    <property type="term" value="C:membrane"/>
    <property type="evidence" value="ECO:0007669"/>
    <property type="project" value="UniProtKB-SubCell"/>
</dbReference>
<proteinExistence type="predicted"/>
<feature type="transmembrane region" description="Helical" evidence="8">
    <location>
        <begin position="985"/>
        <end position="1005"/>
    </location>
</feature>
<evidence type="ECO:0000256" key="1">
    <source>
        <dbReference type="ARBA" id="ARBA00004141"/>
    </source>
</evidence>
<evidence type="ECO:0000256" key="6">
    <source>
        <dbReference type="ARBA" id="ARBA00022989"/>
    </source>
</evidence>
<keyword evidence="2" id="KW-0813">Transport</keyword>
<keyword evidence="4" id="KW-0547">Nucleotide-binding</keyword>
<dbReference type="SMART" id="SM00382">
    <property type="entry name" value="AAA"/>
    <property type="match status" value="1"/>
</dbReference>
<dbReference type="GO" id="GO:0016887">
    <property type="term" value="F:ATP hydrolysis activity"/>
    <property type="evidence" value="ECO:0007669"/>
    <property type="project" value="InterPro"/>
</dbReference>
<feature type="transmembrane region" description="Helical" evidence="8">
    <location>
        <begin position="741"/>
        <end position="760"/>
    </location>
</feature>
<feature type="domain" description="ABC transporter" evidence="9">
    <location>
        <begin position="119"/>
        <end position="379"/>
    </location>
</feature>
<reference evidence="10" key="1">
    <citation type="journal article" date="2015" name="PeerJ">
        <title>First genomic representation of candidate bacterial phylum KSB3 points to enhanced environmental sensing as a trigger of wastewater bulking.</title>
        <authorList>
            <person name="Sekiguchi Y."/>
            <person name="Ohashi A."/>
            <person name="Parks D.H."/>
            <person name="Yamauchi T."/>
            <person name="Tyson G.W."/>
            <person name="Hugenholtz P."/>
        </authorList>
    </citation>
    <scope>NUCLEOTIDE SEQUENCE [LARGE SCALE GENOMIC DNA]</scope>
</reference>
<comment type="subcellular location">
    <subcellularLocation>
        <location evidence="1">Membrane</location>
        <topology evidence="1">Multi-pass membrane protein</topology>
    </subcellularLocation>
</comment>
<dbReference type="InterPro" id="IPR050352">
    <property type="entry name" value="ABCG_transporters"/>
</dbReference>
<dbReference type="EMBL" id="DF820456">
    <property type="protein sequence ID" value="GAK50390.1"/>
    <property type="molecule type" value="Genomic_DNA"/>
</dbReference>
<evidence type="ECO:0000256" key="3">
    <source>
        <dbReference type="ARBA" id="ARBA00022692"/>
    </source>
</evidence>
<dbReference type="Proteomes" id="UP000030700">
    <property type="component" value="Unassembled WGS sequence"/>
</dbReference>
<dbReference type="AlphaFoldDB" id="A0A0S6VYH4"/>
<evidence type="ECO:0000313" key="10">
    <source>
        <dbReference type="EMBL" id="GAK50390.1"/>
    </source>
</evidence>
<dbReference type="Pfam" id="PF00005">
    <property type="entry name" value="ABC_tran"/>
    <property type="match status" value="1"/>
</dbReference>